<keyword evidence="3" id="KW-1185">Reference proteome</keyword>
<protein>
    <submittedName>
        <fullName evidence="2">Uncharacterized protein</fullName>
    </submittedName>
</protein>
<comment type="caution">
    <text evidence="2">The sequence shown here is derived from an EMBL/GenBank/DDBJ whole genome shotgun (WGS) entry which is preliminary data.</text>
</comment>
<feature type="region of interest" description="Disordered" evidence="1">
    <location>
        <begin position="67"/>
        <end position="95"/>
    </location>
</feature>
<dbReference type="EMBL" id="BQXS01012451">
    <property type="protein sequence ID" value="GKT23224.1"/>
    <property type="molecule type" value="Genomic_DNA"/>
</dbReference>
<name>A0ABQ5JZ65_9EUKA</name>
<feature type="compositionally biased region" description="Low complexity" evidence="1">
    <location>
        <begin position="82"/>
        <end position="92"/>
    </location>
</feature>
<accession>A0ABQ5JZ65</accession>
<evidence type="ECO:0000313" key="2">
    <source>
        <dbReference type="EMBL" id="GKT23224.1"/>
    </source>
</evidence>
<evidence type="ECO:0000313" key="3">
    <source>
        <dbReference type="Proteomes" id="UP001057375"/>
    </source>
</evidence>
<feature type="non-terminal residue" evidence="2">
    <location>
        <position position="1"/>
    </location>
</feature>
<feature type="compositionally biased region" description="Basic residues" evidence="1">
    <location>
        <begin position="370"/>
        <end position="389"/>
    </location>
</feature>
<gene>
    <name evidence="2" type="ORF">ADUPG1_012359</name>
</gene>
<organism evidence="2 3">
    <name type="scientific">Aduncisulcus paluster</name>
    <dbReference type="NCBI Taxonomy" id="2918883"/>
    <lineage>
        <taxon>Eukaryota</taxon>
        <taxon>Metamonada</taxon>
        <taxon>Carpediemonas-like organisms</taxon>
        <taxon>Aduncisulcus</taxon>
    </lineage>
</organism>
<feature type="region of interest" description="Disordered" evidence="1">
    <location>
        <begin position="212"/>
        <end position="389"/>
    </location>
</feature>
<reference evidence="2" key="1">
    <citation type="submission" date="2022-03" db="EMBL/GenBank/DDBJ databases">
        <title>Draft genome sequence of Aduncisulcus paluster, a free-living microaerophilic Fornicata.</title>
        <authorList>
            <person name="Yuyama I."/>
            <person name="Kume K."/>
            <person name="Tamura T."/>
            <person name="Inagaki Y."/>
            <person name="Hashimoto T."/>
        </authorList>
    </citation>
    <scope>NUCLEOTIDE SEQUENCE</scope>
    <source>
        <strain evidence="2">NY0171</strain>
    </source>
</reference>
<sequence length="389" mass="43273">AYVVFNECMAHGSVEYFVRKSSHTYIVVMGRPSEADKVRSLKKKMVEFSNPKGKPYSFSMHFKPFGKRGSDDGRGRIGGGRSSSHSSSSPSKKWGDTIRISGCPVKWTETDVTRAFYNAFKEGVTPSTDDGTTPKYLPDVSCVGKGIFEFTLDEDDEDDGNPVDFANHFAGYVPQCSRDSPDAVKLIVQLKDLKKGTWIEWKEQRHDPKIQHCFTVVEPTKKSRKKPDIDSEPSDTYSDSPSPSPDDSSSDDDSSFVQGGSKGKQKSGKKKTSSKKTPDFAESFDPMDFSKKKSRKSKRVERENESSSEDESSDVVVKPSSKKQTKGTYDEESSSSEEPRKPISKSSHPKKAFDDDSESSEIPPPPSAGKKAKVHHHGHGHRKRKKSHK</sequence>
<dbReference type="Proteomes" id="UP001057375">
    <property type="component" value="Unassembled WGS sequence"/>
</dbReference>
<evidence type="ECO:0000256" key="1">
    <source>
        <dbReference type="SAM" id="MobiDB-lite"/>
    </source>
</evidence>
<feature type="compositionally biased region" description="Low complexity" evidence="1">
    <location>
        <begin position="234"/>
        <end position="247"/>
    </location>
</feature>
<feature type="compositionally biased region" description="Basic residues" evidence="1">
    <location>
        <begin position="263"/>
        <end position="274"/>
    </location>
</feature>
<proteinExistence type="predicted"/>